<name>A0AAD4VEH3_PRUDU</name>
<comment type="caution">
    <text evidence="2">The sequence shown here is derived from an EMBL/GenBank/DDBJ whole genome shotgun (WGS) entry which is preliminary data.</text>
</comment>
<evidence type="ECO:0000256" key="1">
    <source>
        <dbReference type="SAM" id="MobiDB-lite"/>
    </source>
</evidence>
<reference evidence="2 3" key="1">
    <citation type="journal article" date="2022" name="G3 (Bethesda)">
        <title>Whole-genome sequence and methylome profiling of the almond [Prunus dulcis (Mill.) D.A. Webb] cultivar 'Nonpareil'.</title>
        <authorList>
            <person name="D'Amico-Willman K.M."/>
            <person name="Ouma W.Z."/>
            <person name="Meulia T."/>
            <person name="Sideli G.M."/>
            <person name="Gradziel T.M."/>
            <person name="Fresnedo-Ramirez J."/>
        </authorList>
    </citation>
    <scope>NUCLEOTIDE SEQUENCE [LARGE SCALE GENOMIC DNA]</scope>
    <source>
        <strain evidence="2">Clone GOH B32 T37-40</strain>
    </source>
</reference>
<dbReference type="AlphaFoldDB" id="A0AAD4VEH3"/>
<keyword evidence="3" id="KW-1185">Reference proteome</keyword>
<proteinExistence type="predicted"/>
<feature type="region of interest" description="Disordered" evidence="1">
    <location>
        <begin position="80"/>
        <end position="169"/>
    </location>
</feature>
<sequence length="169" mass="20138">MSQEEFNRHPYELKHLQSTHPYNYADYVEEWYKVPWILKWSYHVNWKSRIMSRQLSVKWWDKFKVDRIEDYVYRDFSEVTNPLKPEPVSPVGSTHSSLSIEGKSKSELQELARQLILQASQMDDDEDRDATPKSLSSTNQLPNSQQRSSQSKRWADYQDSQDPYDLESD</sequence>
<evidence type="ECO:0000313" key="2">
    <source>
        <dbReference type="EMBL" id="KAI5322834.1"/>
    </source>
</evidence>
<protein>
    <submittedName>
        <fullName evidence="2">Uncharacterized protein</fullName>
    </submittedName>
</protein>
<accession>A0AAD4VEH3</accession>
<dbReference type="Proteomes" id="UP001054821">
    <property type="component" value="Chromosome 6"/>
</dbReference>
<gene>
    <name evidence="2" type="ORF">L3X38_031906</name>
</gene>
<organism evidence="2 3">
    <name type="scientific">Prunus dulcis</name>
    <name type="common">Almond</name>
    <name type="synonym">Amygdalus dulcis</name>
    <dbReference type="NCBI Taxonomy" id="3755"/>
    <lineage>
        <taxon>Eukaryota</taxon>
        <taxon>Viridiplantae</taxon>
        <taxon>Streptophyta</taxon>
        <taxon>Embryophyta</taxon>
        <taxon>Tracheophyta</taxon>
        <taxon>Spermatophyta</taxon>
        <taxon>Magnoliopsida</taxon>
        <taxon>eudicotyledons</taxon>
        <taxon>Gunneridae</taxon>
        <taxon>Pentapetalae</taxon>
        <taxon>rosids</taxon>
        <taxon>fabids</taxon>
        <taxon>Rosales</taxon>
        <taxon>Rosaceae</taxon>
        <taxon>Amygdaloideae</taxon>
        <taxon>Amygdaleae</taxon>
        <taxon>Prunus</taxon>
    </lineage>
</organism>
<feature type="compositionally biased region" description="Polar residues" evidence="1">
    <location>
        <begin position="133"/>
        <end position="152"/>
    </location>
</feature>
<evidence type="ECO:0000313" key="3">
    <source>
        <dbReference type="Proteomes" id="UP001054821"/>
    </source>
</evidence>
<dbReference type="EMBL" id="JAJFAZ020000006">
    <property type="protein sequence ID" value="KAI5322834.1"/>
    <property type="molecule type" value="Genomic_DNA"/>
</dbReference>